<proteinExistence type="predicted"/>
<accession>A0A1G9G5V2</accession>
<dbReference type="STRING" id="576118.SAMN05216216_11549"/>
<evidence type="ECO:0000256" key="1">
    <source>
        <dbReference type="SAM" id="MobiDB-lite"/>
    </source>
</evidence>
<gene>
    <name evidence="2" type="ORF">SAMN05216216_11549</name>
</gene>
<feature type="region of interest" description="Disordered" evidence="1">
    <location>
        <begin position="50"/>
        <end position="76"/>
    </location>
</feature>
<evidence type="ECO:0000313" key="3">
    <source>
        <dbReference type="Proteomes" id="UP000199008"/>
    </source>
</evidence>
<sequence>MGNNDPGGENEAHAQLSAPNDAKQDVDPETDDIIDFDSTMARKKNEEISLSFENEVDEPNEEVTEKVSDNIHRMTH</sequence>
<organism evidence="2 3">
    <name type="scientific">Lacicoccus qingdaonensis</name>
    <dbReference type="NCBI Taxonomy" id="576118"/>
    <lineage>
        <taxon>Bacteria</taxon>
        <taxon>Bacillati</taxon>
        <taxon>Bacillota</taxon>
        <taxon>Bacilli</taxon>
        <taxon>Bacillales</taxon>
        <taxon>Salinicoccaceae</taxon>
        <taxon>Lacicoccus</taxon>
    </lineage>
</organism>
<keyword evidence="3" id="KW-1185">Reference proteome</keyword>
<protein>
    <submittedName>
        <fullName evidence="2">Uncharacterized protein</fullName>
    </submittedName>
</protein>
<name>A0A1G9G5V2_9BACL</name>
<dbReference type="Proteomes" id="UP000199008">
    <property type="component" value="Unassembled WGS sequence"/>
</dbReference>
<evidence type="ECO:0000313" key="2">
    <source>
        <dbReference type="EMBL" id="SDK95995.1"/>
    </source>
</evidence>
<reference evidence="3" key="1">
    <citation type="submission" date="2016-10" db="EMBL/GenBank/DDBJ databases">
        <authorList>
            <person name="Varghese N."/>
            <person name="Submissions S."/>
        </authorList>
    </citation>
    <scope>NUCLEOTIDE SEQUENCE [LARGE SCALE GENOMIC DNA]</scope>
    <source>
        <strain evidence="3">CGMCC 1.8895</strain>
    </source>
</reference>
<dbReference type="RefSeq" id="WP_092986731.1">
    <property type="nucleotide sequence ID" value="NZ_FNFY01000015.1"/>
</dbReference>
<feature type="region of interest" description="Disordered" evidence="1">
    <location>
        <begin position="1"/>
        <end position="31"/>
    </location>
</feature>
<dbReference type="EMBL" id="FNFY01000015">
    <property type="protein sequence ID" value="SDK95995.1"/>
    <property type="molecule type" value="Genomic_DNA"/>
</dbReference>
<feature type="compositionally biased region" description="Basic and acidic residues" evidence="1">
    <location>
        <begin position="63"/>
        <end position="76"/>
    </location>
</feature>
<dbReference type="AlphaFoldDB" id="A0A1G9G5V2"/>